<evidence type="ECO:0000313" key="2">
    <source>
        <dbReference type="Proteomes" id="UP001417504"/>
    </source>
</evidence>
<organism evidence="1 2">
    <name type="scientific">Stephania japonica</name>
    <dbReference type="NCBI Taxonomy" id="461633"/>
    <lineage>
        <taxon>Eukaryota</taxon>
        <taxon>Viridiplantae</taxon>
        <taxon>Streptophyta</taxon>
        <taxon>Embryophyta</taxon>
        <taxon>Tracheophyta</taxon>
        <taxon>Spermatophyta</taxon>
        <taxon>Magnoliopsida</taxon>
        <taxon>Ranunculales</taxon>
        <taxon>Menispermaceae</taxon>
        <taxon>Menispermoideae</taxon>
        <taxon>Cissampelideae</taxon>
        <taxon>Stephania</taxon>
    </lineage>
</organism>
<protein>
    <submittedName>
        <fullName evidence="1">Uncharacterized protein</fullName>
    </submittedName>
</protein>
<evidence type="ECO:0000313" key="1">
    <source>
        <dbReference type="EMBL" id="KAK9145045.1"/>
    </source>
</evidence>
<keyword evidence="2" id="KW-1185">Reference proteome</keyword>
<name>A0AAP0PKP3_9MAGN</name>
<sequence length="163" mass="18814">MALEQLLKKNKEVLLFYFVESEALARKVTHLSDSIKLQSINWRSFDDGFPNLFINNAQDIGGQHVAFLAFFPTGSFECMEEEGDLLLHLPWLERFYFGDHVLPCFETGMPLLKRRLHQLPDAENISIAFPDDGASKRFYKQLQHFSHGLILLLTILYTCASLY</sequence>
<reference evidence="1 2" key="1">
    <citation type="submission" date="2024-01" db="EMBL/GenBank/DDBJ databases">
        <title>Genome assemblies of Stephania.</title>
        <authorList>
            <person name="Yang L."/>
        </authorList>
    </citation>
    <scope>NUCLEOTIDE SEQUENCE [LARGE SCALE GENOMIC DNA]</scope>
    <source>
        <strain evidence="1">QJT</strain>
        <tissue evidence="1">Leaf</tissue>
    </source>
</reference>
<dbReference type="EMBL" id="JBBNAE010000002">
    <property type="protein sequence ID" value="KAK9145045.1"/>
    <property type="molecule type" value="Genomic_DNA"/>
</dbReference>
<dbReference type="AlphaFoldDB" id="A0AAP0PKP3"/>
<accession>A0AAP0PKP3</accession>
<dbReference type="Proteomes" id="UP001417504">
    <property type="component" value="Unassembled WGS sequence"/>
</dbReference>
<proteinExistence type="predicted"/>
<comment type="caution">
    <text evidence="1">The sequence shown here is derived from an EMBL/GenBank/DDBJ whole genome shotgun (WGS) entry which is preliminary data.</text>
</comment>
<gene>
    <name evidence="1" type="ORF">Sjap_004948</name>
</gene>